<evidence type="ECO:0000256" key="1">
    <source>
        <dbReference type="ARBA" id="ARBA00001954"/>
    </source>
</evidence>
<evidence type="ECO:0000313" key="5">
    <source>
        <dbReference type="EMBL" id="QYD73445.1"/>
    </source>
</evidence>
<dbReference type="InterPro" id="IPR042098">
    <property type="entry name" value="TauD-like_sf"/>
</dbReference>
<evidence type="ECO:0000256" key="3">
    <source>
        <dbReference type="ARBA" id="ARBA00023194"/>
    </source>
</evidence>
<accession>A0ABX8V1T9</accession>
<name>A0ABX8V1T9_9BURK</name>
<dbReference type="PANTHER" id="PTHR10696">
    <property type="entry name" value="GAMMA-BUTYROBETAINE HYDROXYLASE-RELATED"/>
    <property type="match status" value="1"/>
</dbReference>
<proteinExistence type="predicted"/>
<dbReference type="InterPro" id="IPR003819">
    <property type="entry name" value="TauD/TfdA-like"/>
</dbReference>
<evidence type="ECO:0000313" key="6">
    <source>
        <dbReference type="Proteomes" id="UP000826462"/>
    </source>
</evidence>
<keyword evidence="5" id="KW-0223">Dioxygenase</keyword>
<dbReference type="Gene3D" id="3.60.130.10">
    <property type="entry name" value="Clavaminate synthase-like"/>
    <property type="match status" value="1"/>
</dbReference>
<feature type="domain" description="TauD/TfdA-like" evidence="4">
    <location>
        <begin position="78"/>
        <end position="334"/>
    </location>
</feature>
<dbReference type="Pfam" id="PF02668">
    <property type="entry name" value="TauD"/>
    <property type="match status" value="1"/>
</dbReference>
<comment type="cofactor">
    <cofactor evidence="1">
        <name>Fe(2+)</name>
        <dbReference type="ChEBI" id="CHEBI:29033"/>
    </cofactor>
</comment>
<dbReference type="GO" id="GO:0051213">
    <property type="term" value="F:dioxygenase activity"/>
    <property type="evidence" value="ECO:0007669"/>
    <property type="project" value="UniProtKB-KW"/>
</dbReference>
<dbReference type="InterPro" id="IPR050411">
    <property type="entry name" value="AlphaKG_dependent_hydroxylases"/>
</dbReference>
<dbReference type="RefSeq" id="WP_219803220.1">
    <property type="nucleotide sequence ID" value="NZ_CP080096.1"/>
</dbReference>
<evidence type="ECO:0000259" key="4">
    <source>
        <dbReference type="Pfam" id="PF02668"/>
    </source>
</evidence>
<organism evidence="5 6">
    <name type="scientific">Paraburkholderia edwinii</name>
    <dbReference type="NCBI Taxonomy" id="2861782"/>
    <lineage>
        <taxon>Bacteria</taxon>
        <taxon>Pseudomonadati</taxon>
        <taxon>Pseudomonadota</taxon>
        <taxon>Betaproteobacteria</taxon>
        <taxon>Burkholderiales</taxon>
        <taxon>Burkholderiaceae</taxon>
        <taxon>Paraburkholderia</taxon>
    </lineage>
</organism>
<dbReference type="EMBL" id="CP080096">
    <property type="protein sequence ID" value="QYD73445.1"/>
    <property type="molecule type" value="Genomic_DNA"/>
</dbReference>
<keyword evidence="3" id="KW-0045">Antibiotic biosynthesis</keyword>
<protein>
    <submittedName>
        <fullName evidence="5">TauD/TfdA family dioxygenase</fullName>
    </submittedName>
</protein>
<reference evidence="5 6" key="1">
    <citation type="submission" date="2021-07" db="EMBL/GenBank/DDBJ databases">
        <title>Paraburkholderia edwinii protects Aspergillus sp. from phenazines by acting as a toxin sponge.</title>
        <authorList>
            <person name="Dahlstrom K.M."/>
            <person name="Newman D.K."/>
        </authorList>
    </citation>
    <scope>NUCLEOTIDE SEQUENCE [LARGE SCALE GENOMIC DNA]</scope>
    <source>
        <strain evidence="5 6">Pe01</strain>
    </source>
</reference>
<dbReference type="Proteomes" id="UP000826462">
    <property type="component" value="Chromosome 2"/>
</dbReference>
<keyword evidence="6" id="KW-1185">Reference proteome</keyword>
<dbReference type="SUPFAM" id="SSF51197">
    <property type="entry name" value="Clavaminate synthase-like"/>
    <property type="match status" value="1"/>
</dbReference>
<sequence length="345" mass="39007">MDQRVNHNVARGVSILEEGTAPGKKDIRTTPFNGPIAWTGESLDPNDGMIGIDAECLRELDGLVEILNANPMQTALLDAAEFDLPACRRMMQHAKETLEAGPGFVIIDKLPVKEYGVQASQAVYWILSQLVARPVAQSWDGKMIYDVTDLGKPPGNGVRPDITNAEQNFHTDNSYNLYPPDYVALLCLQPAMEGGVSSIVSFYTVYNEMLKRSPHLLSRLYQPYLFDRQREHAPGDAPVISHPLFQADGEHLLCRLSHRHVVNGYAMAGVAMDEETSEALEVLEQTMREPQLCREFFFEPGQIQIVDNKRCGHRRTAFVDYPEPERKRHLVRLWLRDEGRRFYNG</sequence>
<gene>
    <name evidence="5" type="ORF">KZJ38_27860</name>
</gene>
<dbReference type="PANTHER" id="PTHR10696:SF56">
    <property type="entry name" value="TAUD_TFDA-LIKE DOMAIN-CONTAINING PROTEIN"/>
    <property type="match status" value="1"/>
</dbReference>
<evidence type="ECO:0000256" key="2">
    <source>
        <dbReference type="ARBA" id="ARBA00023002"/>
    </source>
</evidence>
<keyword evidence="2" id="KW-0560">Oxidoreductase</keyword>